<dbReference type="PROSITE" id="PS51257">
    <property type="entry name" value="PROKAR_LIPOPROTEIN"/>
    <property type="match status" value="1"/>
</dbReference>
<dbReference type="Proteomes" id="UP000006362">
    <property type="component" value="Plasmid pTHEAM01"/>
</dbReference>
<evidence type="ECO:0000313" key="3">
    <source>
        <dbReference type="Proteomes" id="UP000006362"/>
    </source>
</evidence>
<reference evidence="2" key="1">
    <citation type="submission" date="2011-01" db="EMBL/GenBank/DDBJ databases">
        <title>Complete sequence of plasmid of Thermovibrio ammonificans HB-1.</title>
        <authorList>
            <consortium name="US DOE Joint Genome Institute"/>
            <person name="Lucas S."/>
            <person name="Copeland A."/>
            <person name="Lapidus A."/>
            <person name="Cheng J.-F."/>
            <person name="Goodwin L."/>
            <person name="Pitluck S."/>
            <person name="Davenport K."/>
            <person name="Detter J.C."/>
            <person name="Han C."/>
            <person name="Tapia R."/>
            <person name="Land M."/>
            <person name="Hauser L."/>
            <person name="Kyrpides N."/>
            <person name="Ivanova N."/>
            <person name="Ovchinnikova G."/>
            <person name="Vetriani C."/>
            <person name="Woyke T."/>
        </authorList>
    </citation>
    <scope>NUCLEOTIDE SEQUENCE [LARGE SCALE GENOMIC DNA]</scope>
    <source>
        <strain evidence="2">HB-1</strain>
        <plasmid evidence="2">pTHEAM01</plasmid>
    </source>
</reference>
<accession>E8T6R8</accession>
<keyword evidence="1" id="KW-0732">Signal</keyword>
<name>E8T6R8_THEA1</name>
<evidence type="ECO:0008006" key="4">
    <source>
        <dbReference type="Google" id="ProtNLM"/>
    </source>
</evidence>
<sequence length="151" mass="17505">MRRKLLAFVLPLLALSSCGASQVQVKPTVSPMVLEQRQLQLRQERYVEAHVRRPDWSSTPRVVWAKPVWIPPVIRRIYIPPHEAPDGSMVAGYYVWKIVVPGRWRKPGENVGEVPVRAVYRSRKSESDRVRPQDAEAILNFLKQMKEREGR</sequence>
<geneLocation type="plasmid" evidence="2 3">
    <name>pTHEAM01</name>
</geneLocation>
<dbReference type="KEGG" id="tam:Theam_1785"/>
<dbReference type="AlphaFoldDB" id="E8T6R8"/>
<protein>
    <recommendedName>
        <fullName evidence="4">Lipoprotein</fullName>
    </recommendedName>
</protein>
<dbReference type="HOGENOM" id="CLU_1730540_0_0_0"/>
<evidence type="ECO:0000256" key="1">
    <source>
        <dbReference type="SAM" id="SignalP"/>
    </source>
</evidence>
<keyword evidence="3" id="KW-1185">Reference proteome</keyword>
<dbReference type="EMBL" id="CP002445">
    <property type="protein sequence ID" value="ADU97741.1"/>
    <property type="molecule type" value="Genomic_DNA"/>
</dbReference>
<gene>
    <name evidence="2" type="ordered locus">Theam_1785</name>
</gene>
<feature type="chain" id="PRO_5003230611" description="Lipoprotein" evidence="1">
    <location>
        <begin position="21"/>
        <end position="151"/>
    </location>
</feature>
<keyword evidence="2" id="KW-0614">Plasmid</keyword>
<feature type="signal peptide" evidence="1">
    <location>
        <begin position="1"/>
        <end position="20"/>
    </location>
</feature>
<evidence type="ECO:0000313" key="2">
    <source>
        <dbReference type="EMBL" id="ADU97741.1"/>
    </source>
</evidence>
<dbReference type="RefSeq" id="WP_013524945.1">
    <property type="nucleotide sequence ID" value="NC_014917.1"/>
</dbReference>
<organism evidence="2 3">
    <name type="scientific">Thermovibrio ammonificans (strain DSM 15698 / JCM 12110 / HB-1)</name>
    <dbReference type="NCBI Taxonomy" id="648996"/>
    <lineage>
        <taxon>Bacteria</taxon>
        <taxon>Pseudomonadati</taxon>
        <taxon>Aquificota</taxon>
        <taxon>Aquificia</taxon>
        <taxon>Desulfurobacteriales</taxon>
        <taxon>Desulfurobacteriaceae</taxon>
        <taxon>Thermovibrio</taxon>
    </lineage>
</organism>
<proteinExistence type="predicted"/>